<accession>A0AA37I2M6</accession>
<evidence type="ECO:0000313" key="3">
    <source>
        <dbReference type="Proteomes" id="UP000887043"/>
    </source>
</evidence>
<feature type="signal peptide" evidence="1">
    <location>
        <begin position="1"/>
        <end position="19"/>
    </location>
</feature>
<dbReference type="Gene3D" id="1.25.40.390">
    <property type="match status" value="2"/>
</dbReference>
<gene>
    <name evidence="2" type="ORF">PRRU23_16210</name>
</gene>
<protein>
    <recommendedName>
        <fullName evidence="4">SusD/RagB family nutrient-binding outer membrane lipoprotein</fullName>
    </recommendedName>
</protein>
<dbReference type="InterPro" id="IPR041662">
    <property type="entry name" value="SusD-like_2"/>
</dbReference>
<name>A0AA37I2M6_SEGBR</name>
<sequence length="497" mass="54703">MKKIYMLGFALALFGLVSCSENQLDSINKDEAHSGVDIVNAKFQITEAETSTVYSLLCGNYAWYVSSYTEQLFGTGNNQLKNVELRHASELAGSSVFNNEWNSTYTSLNNIVNIRKKATDGINAGQSDVMGMAEVLEAINWGVLTDLHGDIPYSEAFGEVAAPKIDSQKDVYDHIFSLLDDAIVNLAKGGSEVGSQDILFGGKTAKWLGLAHAVKARYLLHTYGVNKTDDLLKQVLAEANAAVEAGFDGCSLNVFNGVTADNSWSAYWWSRYYIGSSTTVGNLMKNRNDPRYALYNFNMFENDVIATPGDDKMAQETKYVNAPAWLENGAASLHIFSKSELYFILAEVKARLGQDATADFETAVTASMEDYSDACSPVTETTISDSEIAEYLVTEKVLFTANPLKEIFVQKYLAQTRDEQLETYNDMRRCSYVDGSYAVTMTNSKNTQGGFNRWPLRLPYGDSDVVSNPNVAAAFGTGNDAGNYVFTEPVWWAGGNR</sequence>
<comment type="caution">
    <text evidence="2">The sequence shown here is derived from an EMBL/GenBank/DDBJ whole genome shotgun (WGS) entry which is preliminary data.</text>
</comment>
<reference evidence="2" key="1">
    <citation type="submission" date="2021-08" db="EMBL/GenBank/DDBJ databases">
        <title>Prevotella lacticifex sp. nov., isolated from rumen of cow.</title>
        <authorList>
            <person name="Shinkai T."/>
            <person name="Ikeyama N."/>
            <person name="Kumagai M."/>
            <person name="Ohmori H."/>
            <person name="Sakamoto M."/>
            <person name="Ohkuma M."/>
            <person name="Mitsumori M."/>
        </authorList>
    </citation>
    <scope>NUCLEOTIDE SEQUENCE</scope>
    <source>
        <strain evidence="2">DSM 11371</strain>
    </source>
</reference>
<evidence type="ECO:0008006" key="4">
    <source>
        <dbReference type="Google" id="ProtNLM"/>
    </source>
</evidence>
<organism evidence="2 3">
    <name type="scientific">Segatella bryantii</name>
    <name type="common">Prevotella bryantii</name>
    <dbReference type="NCBI Taxonomy" id="77095"/>
    <lineage>
        <taxon>Bacteria</taxon>
        <taxon>Pseudomonadati</taxon>
        <taxon>Bacteroidota</taxon>
        <taxon>Bacteroidia</taxon>
        <taxon>Bacteroidales</taxon>
        <taxon>Prevotellaceae</taxon>
        <taxon>Segatella</taxon>
    </lineage>
</organism>
<dbReference type="AlphaFoldDB" id="A0AA37I2M6"/>
<dbReference type="InterPro" id="IPR011990">
    <property type="entry name" value="TPR-like_helical_dom_sf"/>
</dbReference>
<dbReference type="PROSITE" id="PS51257">
    <property type="entry name" value="PROKAR_LIPOPROTEIN"/>
    <property type="match status" value="1"/>
</dbReference>
<dbReference type="RefSeq" id="WP_006281613.1">
    <property type="nucleotide sequence ID" value="NZ_BPTR01000001.1"/>
</dbReference>
<evidence type="ECO:0000256" key="1">
    <source>
        <dbReference type="SAM" id="SignalP"/>
    </source>
</evidence>
<proteinExistence type="predicted"/>
<dbReference type="Pfam" id="PF12771">
    <property type="entry name" value="SusD-like_2"/>
    <property type="match status" value="1"/>
</dbReference>
<dbReference type="Proteomes" id="UP000887043">
    <property type="component" value="Unassembled WGS sequence"/>
</dbReference>
<feature type="chain" id="PRO_5041433293" description="SusD/RagB family nutrient-binding outer membrane lipoprotein" evidence="1">
    <location>
        <begin position="20"/>
        <end position="497"/>
    </location>
</feature>
<evidence type="ECO:0000313" key="2">
    <source>
        <dbReference type="EMBL" id="GJG27921.1"/>
    </source>
</evidence>
<dbReference type="EMBL" id="BPTR01000001">
    <property type="protein sequence ID" value="GJG27921.1"/>
    <property type="molecule type" value="Genomic_DNA"/>
</dbReference>
<dbReference type="Gene3D" id="1.20.120.840">
    <property type="entry name" value="SusD-like, tetratrico peptide repeats domain"/>
    <property type="match status" value="1"/>
</dbReference>
<keyword evidence="1" id="KW-0732">Signal</keyword>
<dbReference type="SUPFAM" id="SSF48452">
    <property type="entry name" value="TPR-like"/>
    <property type="match status" value="1"/>
</dbReference>